<dbReference type="AlphaFoldDB" id="A0A8H6YGW8"/>
<evidence type="ECO:0000256" key="2">
    <source>
        <dbReference type="ARBA" id="ARBA00009759"/>
    </source>
</evidence>
<name>A0A8H6YGW8_9AGAR</name>
<evidence type="ECO:0000313" key="7">
    <source>
        <dbReference type="EMBL" id="KAF7358342.1"/>
    </source>
</evidence>
<dbReference type="InterPro" id="IPR051090">
    <property type="entry name" value="Inositol_monoP_superfamily"/>
</dbReference>
<dbReference type="CDD" id="cd01517">
    <property type="entry name" value="PAP_phosphatase"/>
    <property type="match status" value="1"/>
</dbReference>
<evidence type="ECO:0000256" key="4">
    <source>
        <dbReference type="ARBA" id="ARBA00022801"/>
    </source>
</evidence>
<feature type="binding site" evidence="6">
    <location>
        <position position="140"/>
    </location>
    <ligand>
        <name>Mg(2+)</name>
        <dbReference type="ChEBI" id="CHEBI:18420"/>
        <label>1</label>
        <note>catalytic</note>
    </ligand>
</feature>
<keyword evidence="5 6" id="KW-0460">Magnesium</keyword>
<dbReference type="InterPro" id="IPR020583">
    <property type="entry name" value="Inositol_monoP_metal-BS"/>
</dbReference>
<sequence length="374" mass="40626">MSTIPLSDHPLHRSLDTAIPAIQAAARLSRLVLQQNDKGTISKEDHSPVTVADFAIQALLTASIHAIFPSDKFVGEESANALRTNPRLIERVWGLLQVVGKDGGNIVVPESQEHMCELIDWCGKGAPDDMDRTWILDPIDGTKTFVRGEMYAINMALLENGVPVLSVVALPLLSIDAQTPVNNDTRDPKGEDGGCILFAINGHGTFVRPLSNKNIQPRRIPRHCDAITSLSDLKSVTCVSDLDSGIDSIHTMVAQQLGIQNFPGCDLLGWVPRWAALALGLGNTTVWVYKDRGRKAKIWDHAGAVLLFEETGGKVTDVDGRELDWAAGRKLSGNYGFVAAPKAVHGNVLQVVWEVLRREGKGGFLGEIDQKVDV</sequence>
<comment type="cofactor">
    <cofactor evidence="1 6">
        <name>Mg(2+)</name>
        <dbReference type="ChEBI" id="CHEBI:18420"/>
    </cofactor>
</comment>
<feature type="binding site" evidence="6">
    <location>
        <position position="139"/>
    </location>
    <ligand>
        <name>Mg(2+)</name>
        <dbReference type="ChEBI" id="CHEBI:18420"/>
        <label>1</label>
        <note>catalytic</note>
    </ligand>
</feature>
<proteinExistence type="inferred from homology"/>
<dbReference type="Proteomes" id="UP000620124">
    <property type="component" value="Unassembled WGS sequence"/>
</dbReference>
<dbReference type="OrthoDB" id="411145at2759"/>
<keyword evidence="8" id="KW-1185">Reference proteome</keyword>
<dbReference type="Gene3D" id="3.30.540.10">
    <property type="entry name" value="Fructose-1,6-Bisphosphatase, subunit A, domain 1"/>
    <property type="match status" value="1"/>
</dbReference>
<feature type="binding site" evidence="6">
    <location>
        <position position="300"/>
    </location>
    <ligand>
        <name>Mg(2+)</name>
        <dbReference type="ChEBI" id="CHEBI:18420"/>
        <label>1</label>
        <note>catalytic</note>
    </ligand>
</feature>
<organism evidence="7 8">
    <name type="scientific">Mycena venus</name>
    <dbReference type="NCBI Taxonomy" id="2733690"/>
    <lineage>
        <taxon>Eukaryota</taxon>
        <taxon>Fungi</taxon>
        <taxon>Dikarya</taxon>
        <taxon>Basidiomycota</taxon>
        <taxon>Agaricomycotina</taxon>
        <taxon>Agaricomycetes</taxon>
        <taxon>Agaricomycetidae</taxon>
        <taxon>Agaricales</taxon>
        <taxon>Marasmiineae</taxon>
        <taxon>Mycenaceae</taxon>
        <taxon>Mycena</taxon>
    </lineage>
</organism>
<evidence type="ECO:0000256" key="6">
    <source>
        <dbReference type="PIRSR" id="PIRSR600760-2"/>
    </source>
</evidence>
<feature type="binding site" evidence="6">
    <location>
        <position position="137"/>
    </location>
    <ligand>
        <name>Mg(2+)</name>
        <dbReference type="ChEBI" id="CHEBI:18420"/>
        <label>1</label>
        <note>catalytic</note>
    </ligand>
</feature>
<dbReference type="PANTHER" id="PTHR43200:SF2">
    <property type="entry name" value="3'(2'),5'-BISPHOSPHATE NUCLEOTIDASE"/>
    <property type="match status" value="1"/>
</dbReference>
<reference evidence="7" key="1">
    <citation type="submission" date="2020-05" db="EMBL/GenBank/DDBJ databases">
        <title>Mycena genomes resolve the evolution of fungal bioluminescence.</title>
        <authorList>
            <person name="Tsai I.J."/>
        </authorList>
    </citation>
    <scope>NUCLEOTIDE SEQUENCE</scope>
    <source>
        <strain evidence="7">CCC161011</strain>
    </source>
</reference>
<dbReference type="GO" id="GO:0046872">
    <property type="term" value="F:metal ion binding"/>
    <property type="evidence" value="ECO:0007669"/>
    <property type="project" value="UniProtKB-KW"/>
</dbReference>
<comment type="caution">
    <text evidence="7">The sequence shown here is derived from an EMBL/GenBank/DDBJ whole genome shotgun (WGS) entry which is preliminary data.</text>
</comment>
<gene>
    <name evidence="7" type="ORF">MVEN_00883800</name>
</gene>
<keyword evidence="3 6" id="KW-0479">Metal-binding</keyword>
<evidence type="ECO:0000256" key="3">
    <source>
        <dbReference type="ARBA" id="ARBA00022723"/>
    </source>
</evidence>
<evidence type="ECO:0000256" key="1">
    <source>
        <dbReference type="ARBA" id="ARBA00001946"/>
    </source>
</evidence>
<dbReference type="Pfam" id="PF00459">
    <property type="entry name" value="Inositol_P"/>
    <property type="match status" value="1"/>
</dbReference>
<accession>A0A8H6YGW8</accession>
<evidence type="ECO:0000313" key="8">
    <source>
        <dbReference type="Proteomes" id="UP000620124"/>
    </source>
</evidence>
<dbReference type="InterPro" id="IPR000760">
    <property type="entry name" value="Inositol_monophosphatase-like"/>
</dbReference>
<protein>
    <submittedName>
        <fullName evidence="7">3',5'-bisphosphate nucleotidase</fullName>
    </submittedName>
</protein>
<dbReference type="EMBL" id="JACAZI010000006">
    <property type="protein sequence ID" value="KAF7358342.1"/>
    <property type="molecule type" value="Genomic_DNA"/>
</dbReference>
<dbReference type="GO" id="GO:0008441">
    <property type="term" value="F:3'(2'),5'-bisphosphate nucleotidase activity"/>
    <property type="evidence" value="ECO:0007669"/>
    <property type="project" value="TreeGrafter"/>
</dbReference>
<dbReference type="PANTHER" id="PTHR43200">
    <property type="entry name" value="PHOSPHATASE"/>
    <property type="match status" value="1"/>
</dbReference>
<keyword evidence="4" id="KW-0378">Hydrolase</keyword>
<comment type="similarity">
    <text evidence="2">Belongs to the inositol monophosphatase superfamily.</text>
</comment>
<feature type="binding site" evidence="6">
    <location>
        <position position="76"/>
    </location>
    <ligand>
        <name>Mg(2+)</name>
        <dbReference type="ChEBI" id="CHEBI:18420"/>
        <label>1</label>
        <note>catalytic</note>
    </ligand>
</feature>
<dbReference type="GO" id="GO:0000103">
    <property type="term" value="P:sulfate assimilation"/>
    <property type="evidence" value="ECO:0007669"/>
    <property type="project" value="TreeGrafter"/>
</dbReference>
<evidence type="ECO:0000256" key="5">
    <source>
        <dbReference type="ARBA" id="ARBA00022842"/>
    </source>
</evidence>
<dbReference type="Gene3D" id="3.40.190.80">
    <property type="match status" value="1"/>
</dbReference>
<dbReference type="SUPFAM" id="SSF56655">
    <property type="entry name" value="Carbohydrate phosphatase"/>
    <property type="match status" value="1"/>
</dbReference>
<dbReference type="PROSITE" id="PS00629">
    <property type="entry name" value="IMP_1"/>
    <property type="match status" value="1"/>
</dbReference>